<feature type="transmembrane region" description="Helical" evidence="1">
    <location>
        <begin position="130"/>
        <end position="152"/>
    </location>
</feature>
<organism evidence="2 3">
    <name type="scientific">Metamycoplasma hyosynoviae</name>
    <dbReference type="NCBI Taxonomy" id="29559"/>
    <lineage>
        <taxon>Bacteria</taxon>
        <taxon>Bacillati</taxon>
        <taxon>Mycoplasmatota</taxon>
        <taxon>Mycoplasmoidales</taxon>
        <taxon>Metamycoplasmataceae</taxon>
        <taxon>Metamycoplasma</taxon>
    </lineage>
</organism>
<evidence type="ECO:0008006" key="4">
    <source>
        <dbReference type="Google" id="ProtNLM"/>
    </source>
</evidence>
<feature type="transmembrane region" description="Helical" evidence="1">
    <location>
        <begin position="342"/>
        <end position="362"/>
    </location>
</feature>
<feature type="transmembrane region" description="Helical" evidence="1">
    <location>
        <begin position="406"/>
        <end position="429"/>
    </location>
</feature>
<reference evidence="2" key="1">
    <citation type="submission" date="2023-04" db="EMBL/GenBank/DDBJ databases">
        <title>Genomes of recent Mycoplasma hyosynoviae isolates 2023.</title>
        <authorList>
            <person name="Spergser J."/>
        </authorList>
    </citation>
    <scope>NUCLEOTIDE SEQUENCE</scope>
    <source>
        <strain evidence="2">SN1J23N</strain>
    </source>
</reference>
<feature type="transmembrane region" description="Helical" evidence="1">
    <location>
        <begin position="57"/>
        <end position="78"/>
    </location>
</feature>
<name>A0AAP4AKJ5_9BACT</name>
<feature type="transmembrane region" description="Helical" evidence="1">
    <location>
        <begin position="12"/>
        <end position="37"/>
    </location>
</feature>
<feature type="transmembrane region" description="Helical" evidence="1">
    <location>
        <begin position="159"/>
        <end position="180"/>
    </location>
</feature>
<proteinExistence type="predicted"/>
<keyword evidence="1" id="KW-0472">Membrane</keyword>
<evidence type="ECO:0000313" key="3">
    <source>
        <dbReference type="Proteomes" id="UP001233782"/>
    </source>
</evidence>
<accession>A0AAP4AKJ5</accession>
<gene>
    <name evidence="2" type="ORF">QJ129_00745</name>
</gene>
<dbReference type="EMBL" id="JASBCP010000001">
    <property type="protein sequence ID" value="MDI3047789.1"/>
    <property type="molecule type" value="Genomic_DNA"/>
</dbReference>
<evidence type="ECO:0000313" key="2">
    <source>
        <dbReference type="EMBL" id="MDI3047789.1"/>
    </source>
</evidence>
<protein>
    <recommendedName>
        <fullName evidence="4">Multidrug transporter</fullName>
    </recommendedName>
</protein>
<sequence>MKSIFQSIKTFNWRLWLVIAITLFVPSLYKTLRIYFLGDMPNEWGVNIASQLSWVNLIYEILEEGLILPMFFLLGKSFNSKEEIENKTRVGLIISGSMYAVLSALIFALAKPLCNLMASNSLTIKETVTYIRIESVASTISILSKFIIVVFITMKKDKYMYILLTIQTSLFILFDTFLISKLKVSANIGVNGIAISNIVVSLVLVIMAIVFLKLERIHIFTKKKLDFKWLKEYGKIGVFSSLESFVRNIAFIIMISRLVNVISEQGTYWIANNFIWTWLLIPATALYDVIKKETAESKENVSNKTLGYIVISVMFSAIWFISIPVWKPFIRYVLNSDAYQSVYYIVLIQSAFYIVYIFNCICDGTIYGRGKTSYMLIESVFTNGLYYVTMFILWKTGAWIPTLKGIALMFGIGMAIDLIPTIGCYLYLLKKENIKINFKNLQQTPQMPEALENLQSPQNQEPSQTDSIKV</sequence>
<dbReference type="NCBIfam" id="NF045539">
    <property type="entry name" value="MATE_efflux1"/>
    <property type="match status" value="1"/>
</dbReference>
<feature type="transmembrane region" description="Helical" evidence="1">
    <location>
        <begin position="374"/>
        <end position="394"/>
    </location>
</feature>
<comment type="caution">
    <text evidence="2">The sequence shown here is derived from an EMBL/GenBank/DDBJ whole genome shotgun (WGS) entry which is preliminary data.</text>
</comment>
<dbReference type="RefSeq" id="WP_282208486.1">
    <property type="nucleotide sequence ID" value="NZ_JASBCN010000001.1"/>
</dbReference>
<feature type="transmembrane region" description="Helical" evidence="1">
    <location>
        <begin position="308"/>
        <end position="330"/>
    </location>
</feature>
<feature type="transmembrane region" description="Helical" evidence="1">
    <location>
        <begin position="267"/>
        <end position="287"/>
    </location>
</feature>
<dbReference type="Proteomes" id="UP001233782">
    <property type="component" value="Unassembled WGS sequence"/>
</dbReference>
<feature type="transmembrane region" description="Helical" evidence="1">
    <location>
        <begin position="192"/>
        <end position="212"/>
    </location>
</feature>
<feature type="transmembrane region" description="Helical" evidence="1">
    <location>
        <begin position="233"/>
        <end position="255"/>
    </location>
</feature>
<feature type="transmembrane region" description="Helical" evidence="1">
    <location>
        <begin position="90"/>
        <end position="110"/>
    </location>
</feature>
<dbReference type="AlphaFoldDB" id="A0AAP4AKJ5"/>
<keyword evidence="1" id="KW-0812">Transmembrane</keyword>
<keyword evidence="1" id="KW-1133">Transmembrane helix</keyword>
<evidence type="ECO:0000256" key="1">
    <source>
        <dbReference type="SAM" id="Phobius"/>
    </source>
</evidence>